<dbReference type="InterPro" id="IPR050194">
    <property type="entry name" value="Glycosyltransferase_grp1"/>
</dbReference>
<dbReference type="Gene3D" id="3.40.50.2000">
    <property type="entry name" value="Glycogen Phosphorylase B"/>
    <property type="match status" value="2"/>
</dbReference>
<dbReference type="PANTHER" id="PTHR45947:SF3">
    <property type="entry name" value="SULFOQUINOVOSYL TRANSFERASE SQD2"/>
    <property type="match status" value="1"/>
</dbReference>
<evidence type="ECO:0000259" key="1">
    <source>
        <dbReference type="Pfam" id="PF00534"/>
    </source>
</evidence>
<proteinExistence type="predicted"/>
<organism evidence="3 4">
    <name type="scientific">Candidatus Electrothrix marina</name>
    <dbReference type="NCBI Taxonomy" id="1859130"/>
    <lineage>
        <taxon>Bacteria</taxon>
        <taxon>Pseudomonadati</taxon>
        <taxon>Thermodesulfobacteriota</taxon>
        <taxon>Desulfobulbia</taxon>
        <taxon>Desulfobulbales</taxon>
        <taxon>Desulfobulbaceae</taxon>
        <taxon>Candidatus Electrothrix</taxon>
    </lineage>
</organism>
<gene>
    <name evidence="3" type="ORF">VU01_10183</name>
</gene>
<dbReference type="Proteomes" id="UP000288892">
    <property type="component" value="Unassembled WGS sequence"/>
</dbReference>
<keyword evidence="4" id="KW-1185">Reference proteome</keyword>
<dbReference type="CDD" id="cd03801">
    <property type="entry name" value="GT4_PimA-like"/>
    <property type="match status" value="1"/>
</dbReference>
<feature type="domain" description="Glycosyl transferase family 1" evidence="1">
    <location>
        <begin position="251"/>
        <end position="408"/>
    </location>
</feature>
<name>A0A444JGZ7_9BACT</name>
<dbReference type="GO" id="GO:0016757">
    <property type="term" value="F:glycosyltransferase activity"/>
    <property type="evidence" value="ECO:0007669"/>
    <property type="project" value="InterPro"/>
</dbReference>
<comment type="caution">
    <text evidence="3">The sequence shown here is derived from an EMBL/GenBank/DDBJ whole genome shotgun (WGS) entry which is preliminary data.</text>
</comment>
<dbReference type="EMBL" id="MTKS01000018">
    <property type="protein sequence ID" value="RWX52345.1"/>
    <property type="molecule type" value="Genomic_DNA"/>
</dbReference>
<evidence type="ECO:0000313" key="3">
    <source>
        <dbReference type="EMBL" id="RWX52345.1"/>
    </source>
</evidence>
<sequence>MKSTTAQDAHNLLKVLLLTTSFPLTRASRSGIFIKKMVNHLPENVQVTVLTPDSAEADSQSSDDYPVDYSVIPFRYAPKHWQQLAHRSGGIMAALSRNKFLFLLLPPFLFSNLLTCCYFARKADLLHANWSINGVIAGIAGLLFGKPVMTTLRGSDVNLIEKSALMRRLVHFCLRFSEVIITVSPSLQEKLVEHFPQYSAKVRVICNGIDQAFFDAGNGQYAKGKYAAESDQDVEGIKDISPVVQEAAPVRFLYAGNLTAGKGVDVILKAAAFLSSEMSPVMSSRKWSLDIIGDGPEQGALEGYCQEQDLETEVTFHGSAPPEGIPLLMAGADVFVFASFAEGRPNVVLEAMAIGLPVIAGKIPAVSDLIENGQQGLLFPPGDVNVLAEHMALLIDDPAERRKMGREAGESIRAMGLSWQEAARAYASLYTEIAEKV</sequence>
<keyword evidence="3" id="KW-0808">Transferase</keyword>
<evidence type="ECO:0000259" key="2">
    <source>
        <dbReference type="Pfam" id="PF13439"/>
    </source>
</evidence>
<protein>
    <submittedName>
        <fullName evidence="3">Glycosyltransferase involved in cell wall bisynthesis</fullName>
    </submittedName>
</protein>
<dbReference type="PANTHER" id="PTHR45947">
    <property type="entry name" value="SULFOQUINOVOSYL TRANSFERASE SQD2"/>
    <property type="match status" value="1"/>
</dbReference>
<dbReference type="AlphaFoldDB" id="A0A444JGZ7"/>
<dbReference type="SUPFAM" id="SSF53756">
    <property type="entry name" value="UDP-Glycosyltransferase/glycogen phosphorylase"/>
    <property type="match status" value="1"/>
</dbReference>
<feature type="domain" description="Glycosyltransferase subfamily 4-like N-terminal" evidence="2">
    <location>
        <begin position="33"/>
        <end position="211"/>
    </location>
</feature>
<dbReference type="Pfam" id="PF00534">
    <property type="entry name" value="Glycos_transf_1"/>
    <property type="match status" value="1"/>
</dbReference>
<evidence type="ECO:0000313" key="4">
    <source>
        <dbReference type="Proteomes" id="UP000288892"/>
    </source>
</evidence>
<reference evidence="3 4" key="1">
    <citation type="submission" date="2017-01" db="EMBL/GenBank/DDBJ databases">
        <title>The cable genome- insights into the physiology and evolution of filamentous bacteria capable of sulfide oxidation via long distance electron transfer.</title>
        <authorList>
            <person name="Schreiber L."/>
            <person name="Bjerg J.T."/>
            <person name="Boggild A."/>
            <person name="Van De Vossenberg J."/>
            <person name="Meysman F."/>
            <person name="Nielsen L.P."/>
            <person name="Schramm A."/>
            <person name="Kjeldsen K.U."/>
        </authorList>
    </citation>
    <scope>NUCLEOTIDE SEQUENCE [LARGE SCALE GENOMIC DNA]</scope>
    <source>
        <strain evidence="3">A5</strain>
    </source>
</reference>
<dbReference type="InterPro" id="IPR028098">
    <property type="entry name" value="Glyco_trans_4-like_N"/>
</dbReference>
<dbReference type="InterPro" id="IPR001296">
    <property type="entry name" value="Glyco_trans_1"/>
</dbReference>
<accession>A0A444JGZ7</accession>
<dbReference type="Pfam" id="PF13439">
    <property type="entry name" value="Glyco_transf_4"/>
    <property type="match status" value="1"/>
</dbReference>